<dbReference type="RefSeq" id="XP_015271658.1">
    <property type="nucleotide sequence ID" value="XM_015416172.1"/>
</dbReference>
<evidence type="ECO:0000256" key="13">
    <source>
        <dbReference type="ARBA" id="ARBA00023212"/>
    </source>
</evidence>
<evidence type="ECO:0000256" key="14">
    <source>
        <dbReference type="ARBA" id="ARBA00023273"/>
    </source>
</evidence>
<evidence type="ECO:0000256" key="6">
    <source>
        <dbReference type="ARBA" id="ARBA00008418"/>
    </source>
</evidence>
<keyword evidence="8" id="KW-0117">Actin capping</keyword>
<evidence type="ECO:0000256" key="10">
    <source>
        <dbReference type="ARBA" id="ARBA00022737"/>
    </source>
</evidence>
<evidence type="ECO:0000256" key="2">
    <source>
        <dbReference type="ARBA" id="ARBA00004245"/>
    </source>
</evidence>
<dbReference type="InterPro" id="IPR036886">
    <property type="entry name" value="Villin_headpiece_dom_sf"/>
</dbReference>
<evidence type="ECO:0000313" key="16">
    <source>
        <dbReference type="Proteomes" id="UP000694871"/>
    </source>
</evidence>
<keyword evidence="13" id="KW-0206">Cytoskeleton</keyword>
<dbReference type="PANTHER" id="PTHR11977:SF35">
    <property type="entry name" value="VILLIN-1"/>
    <property type="match status" value="1"/>
</dbReference>
<dbReference type="Gene3D" id="3.40.20.10">
    <property type="entry name" value="Severin"/>
    <property type="match status" value="6"/>
</dbReference>
<dbReference type="Gene3D" id="1.10.950.10">
    <property type="entry name" value="Villin headpiece domain"/>
    <property type="match status" value="1"/>
</dbReference>
<keyword evidence="9" id="KW-0963">Cytoplasm</keyword>
<evidence type="ECO:0000256" key="9">
    <source>
        <dbReference type="ARBA" id="ARBA00022490"/>
    </source>
</evidence>
<evidence type="ECO:0000256" key="3">
    <source>
        <dbReference type="ARBA" id="ARBA00004466"/>
    </source>
</evidence>
<dbReference type="SMART" id="SM00153">
    <property type="entry name" value="VHP"/>
    <property type="match status" value="1"/>
</dbReference>
<reference evidence="17" key="1">
    <citation type="submission" date="2025-08" db="UniProtKB">
        <authorList>
            <consortium name="RefSeq"/>
        </authorList>
    </citation>
    <scope>IDENTIFICATION</scope>
</reference>
<evidence type="ECO:0000313" key="17">
    <source>
        <dbReference type="RefSeq" id="XP_015271658.1"/>
    </source>
</evidence>
<dbReference type="InterPro" id="IPR007123">
    <property type="entry name" value="Gelsolin-like_dom"/>
</dbReference>
<evidence type="ECO:0000256" key="1">
    <source>
        <dbReference type="ARBA" id="ARBA00004105"/>
    </source>
</evidence>
<comment type="subcellular location">
    <subcellularLocation>
        <location evidence="4">Cell projection</location>
        <location evidence="4">Filopodium tip</location>
    </subcellularLocation>
    <subcellularLocation>
        <location evidence="5">Cell projection</location>
        <location evidence="5">Lamellipodium</location>
    </subcellularLocation>
    <subcellularLocation>
        <location evidence="1">Cell projection</location>
        <location evidence="1">Microvillus</location>
    </subcellularLocation>
    <subcellularLocation>
        <location evidence="3">Cell projection</location>
        <location evidence="3">Ruffle</location>
    </subcellularLocation>
    <subcellularLocation>
        <location evidence="2">Cytoplasm</location>
        <location evidence="2">Cytoskeleton</location>
    </subcellularLocation>
</comment>
<organism evidence="16 17">
    <name type="scientific">Gekko japonicus</name>
    <name type="common">Schlegel's Japanese gecko</name>
    <dbReference type="NCBI Taxonomy" id="146911"/>
    <lineage>
        <taxon>Eukaryota</taxon>
        <taxon>Metazoa</taxon>
        <taxon>Chordata</taxon>
        <taxon>Craniata</taxon>
        <taxon>Vertebrata</taxon>
        <taxon>Euteleostomi</taxon>
        <taxon>Lepidosauria</taxon>
        <taxon>Squamata</taxon>
        <taxon>Bifurcata</taxon>
        <taxon>Gekkota</taxon>
        <taxon>Gekkonidae</taxon>
        <taxon>Gekkoninae</taxon>
        <taxon>Gekko</taxon>
    </lineage>
</organism>
<keyword evidence="12" id="KW-0009">Actin-binding</keyword>
<dbReference type="InterPro" id="IPR036180">
    <property type="entry name" value="Gelsolin-like_dom_sf"/>
</dbReference>
<evidence type="ECO:0000256" key="11">
    <source>
        <dbReference type="ARBA" id="ARBA00022837"/>
    </source>
</evidence>
<sequence length="1032" mass="115915">MEKAGGIQHGGKEGTKVIPALALFRYDLSPRCCVPTKQTPQVSARSFHKGLITMPELNAKVTKTLNKTTPGLQIWRIENMEMVPVPPKAYGNFYEGDAYVLLSTHKTGSSFSYDIHYWLGNSSSQDEQGAAAIYSTQMDDHLGGVAVQHREVQGYESEVFRGYFRNGLIYKKGGVASGMKHVETNTYNVQRLLHVKGKKNVVAAEVEMSWSSFNQGDVFLLDLGKLIIQWNGPESNRMERLKGMNVAKDIRDHERGGRAQIGVVDGEAEAASPGLMKVLTYVLGPKKEIQPAISDAVVDQKLKSSLKLYHWNHQGLKPGTTQQADQVALYHYQVQTSLELPWHTQAMWPVHSQFRQIALRNWHDFLSCFSPWRSSGSTCMAVAGCNRSQAMAVDRAEARVTVSASVIRHLSFSSLCPTTKRSRRASSKFAPNLQSAARWRSSARKSATVCRDCYILDQCGVRIYVWKGRSSSKEEKQQAMTRALGFIKAKNYPPTTGVETENDGSESAVFKQLFQKWTVPNQTVGFGKTSSVGKVAKVEQVKFDATTLHAKPETAAQLRMVDDGSGEVQVWRIENLELVPVESRWLGHFYSGDCYLILYKYQIYNKIHYIIYIWQGRHASQDEITASAYQAVILDQEYNNEPVQVRVTMGKEPAHLMAIFKGHMVVYMGGTSRAGNTDPVPSTRLFQVHGSNEYNTKAFEVPPRATSLNSNDVFILKSQTCSYLWYGKGCSGDEREMAKSVADLLSRTEKVVVAEGQEPAEFWLALGGKMQYANNKRLQEETLSIMPRLFECSNKTGTFLATEIPNFTQDDLEEDDVFLLDVWDQVFFWIGKEANEAEKKAAAITAQEYLHSHPSGRDLDTPIVIVKQGCEPPTFTGWFLAWDPLKWTGMKTYEELKAELGDDSSLNELTSVSVAEASGHQLSYALSEAPYFKRQHALDKFCYSRSPPEEIVEAKEIFTANTTFAKLSITMYTPEQLVNKPAEELPKDVNPSRKEDYLSEEDFIAVFGVSRQDYATLPQWKQQALKKEKGLF</sequence>
<dbReference type="PANTHER" id="PTHR11977">
    <property type="entry name" value="VILLIN"/>
    <property type="match status" value="1"/>
</dbReference>
<dbReference type="Proteomes" id="UP000694871">
    <property type="component" value="Unplaced"/>
</dbReference>
<name>A0ABM1KD71_GEKJA</name>
<dbReference type="CDD" id="cd11288">
    <property type="entry name" value="gelsolin_S5_like"/>
    <property type="match status" value="1"/>
</dbReference>
<dbReference type="SUPFAM" id="SSF47050">
    <property type="entry name" value="VHP, Villin headpiece domain"/>
    <property type="match status" value="1"/>
</dbReference>
<dbReference type="SUPFAM" id="SSF82754">
    <property type="entry name" value="C-terminal, gelsolin-like domain of Sec23/24"/>
    <property type="match status" value="2"/>
</dbReference>
<dbReference type="InterPro" id="IPR003128">
    <property type="entry name" value="Villin_headpiece"/>
</dbReference>
<keyword evidence="16" id="KW-1185">Reference proteome</keyword>
<evidence type="ECO:0000256" key="8">
    <source>
        <dbReference type="ARBA" id="ARBA00022467"/>
    </source>
</evidence>
<proteinExistence type="inferred from homology"/>
<dbReference type="CDD" id="cd11291">
    <property type="entry name" value="gelsolin_S6_like"/>
    <property type="match status" value="1"/>
</dbReference>
<dbReference type="SUPFAM" id="SSF55753">
    <property type="entry name" value="Actin depolymerizing proteins"/>
    <property type="match status" value="4"/>
</dbReference>
<evidence type="ECO:0000256" key="5">
    <source>
        <dbReference type="ARBA" id="ARBA00004510"/>
    </source>
</evidence>
<gene>
    <name evidence="17" type="primary">VIL1</name>
</gene>
<dbReference type="GeneID" id="107114620"/>
<evidence type="ECO:0000256" key="12">
    <source>
        <dbReference type="ARBA" id="ARBA00023203"/>
    </source>
</evidence>
<protein>
    <recommendedName>
        <fullName evidence="7">Villin-1</fullName>
    </recommendedName>
</protein>
<evidence type="ECO:0000256" key="4">
    <source>
        <dbReference type="ARBA" id="ARBA00004495"/>
    </source>
</evidence>
<comment type="similarity">
    <text evidence="6">Belongs to the villin/gelsolin family.</text>
</comment>
<dbReference type="Pfam" id="PF00626">
    <property type="entry name" value="Gelsolin"/>
    <property type="match status" value="6"/>
</dbReference>
<evidence type="ECO:0000259" key="15">
    <source>
        <dbReference type="PROSITE" id="PS51089"/>
    </source>
</evidence>
<dbReference type="PRINTS" id="PR00597">
    <property type="entry name" value="GELSOLIN"/>
</dbReference>
<dbReference type="InterPro" id="IPR007122">
    <property type="entry name" value="Villin/Gelsolin"/>
</dbReference>
<keyword evidence="14" id="KW-0966">Cell projection</keyword>
<dbReference type="InterPro" id="IPR029006">
    <property type="entry name" value="ADF-H/Gelsolin-like_dom_sf"/>
</dbReference>
<dbReference type="Pfam" id="PF02209">
    <property type="entry name" value="VHP"/>
    <property type="match status" value="1"/>
</dbReference>
<accession>A0ABM1KD71</accession>
<evidence type="ECO:0000256" key="7">
    <source>
        <dbReference type="ARBA" id="ARBA00017436"/>
    </source>
</evidence>
<keyword evidence="10" id="KW-0677">Repeat</keyword>
<dbReference type="CDD" id="cd11290">
    <property type="entry name" value="gelsolin_S1_like"/>
    <property type="match status" value="1"/>
</dbReference>
<dbReference type="CDD" id="cd11289">
    <property type="entry name" value="gelsolin_S2_like"/>
    <property type="match status" value="1"/>
</dbReference>
<dbReference type="PROSITE" id="PS51089">
    <property type="entry name" value="HP"/>
    <property type="match status" value="1"/>
</dbReference>
<keyword evidence="11" id="KW-0106">Calcium</keyword>
<dbReference type="SMART" id="SM00262">
    <property type="entry name" value="GEL"/>
    <property type="match status" value="6"/>
</dbReference>
<dbReference type="CDD" id="cd11293">
    <property type="entry name" value="gelsolin_S4_like"/>
    <property type="match status" value="1"/>
</dbReference>
<feature type="domain" description="HP" evidence="15">
    <location>
        <begin position="966"/>
        <end position="1032"/>
    </location>
</feature>